<dbReference type="Pfam" id="PF17763">
    <property type="entry name" value="Asparaginase_C"/>
    <property type="match status" value="1"/>
</dbReference>
<dbReference type="SMART" id="SM00870">
    <property type="entry name" value="Asparaginase"/>
    <property type="match status" value="1"/>
</dbReference>
<reference evidence="12 14" key="2">
    <citation type="submission" date="2018-06" db="EMBL/GenBank/DDBJ databases">
        <authorList>
            <consortium name="Pathogen Informatics"/>
            <person name="Doyle S."/>
        </authorList>
    </citation>
    <scope>NUCLEOTIDE SEQUENCE [LARGE SCALE GENOMIC DNA]</scope>
    <source>
        <strain evidence="12 14">NCTC11460</strain>
    </source>
</reference>
<feature type="binding site" evidence="6">
    <location>
        <position position="54"/>
    </location>
    <ligand>
        <name>substrate</name>
    </ligand>
</feature>
<dbReference type="SFLD" id="SFLDS00057">
    <property type="entry name" value="Glutaminase/Asparaginase"/>
    <property type="match status" value="1"/>
</dbReference>
<evidence type="ECO:0000259" key="10">
    <source>
        <dbReference type="Pfam" id="PF17763"/>
    </source>
</evidence>
<dbReference type="InterPro" id="IPR037152">
    <property type="entry name" value="L-asparaginase_N_sf"/>
</dbReference>
<dbReference type="Proteomes" id="UP000070326">
    <property type="component" value="Unassembled WGS sequence"/>
</dbReference>
<dbReference type="InterPro" id="IPR006033">
    <property type="entry name" value="AsnA_fam"/>
</dbReference>
<dbReference type="RefSeq" id="WP_002846609.1">
    <property type="nucleotide sequence ID" value="NZ_CAXUJS010000004.1"/>
</dbReference>
<dbReference type="AlphaFoldDB" id="A0A135YPE3"/>
<dbReference type="PRINTS" id="PR00139">
    <property type="entry name" value="ASNGLNASE"/>
</dbReference>
<dbReference type="SUPFAM" id="SSF53774">
    <property type="entry name" value="Glutaminase/Asparaginase"/>
    <property type="match status" value="1"/>
</dbReference>
<feature type="active site" description="O-isoaspartyl threonine intermediate" evidence="5">
    <location>
        <position position="12"/>
    </location>
</feature>
<dbReference type="EMBL" id="LSQZ01000075">
    <property type="protein sequence ID" value="KXI11257.1"/>
    <property type="molecule type" value="Genomic_DNA"/>
</dbReference>
<dbReference type="InterPro" id="IPR040919">
    <property type="entry name" value="Asparaginase_C"/>
</dbReference>
<dbReference type="InterPro" id="IPR027474">
    <property type="entry name" value="L-asparaginase_N"/>
</dbReference>
<evidence type="ECO:0000259" key="9">
    <source>
        <dbReference type="Pfam" id="PF00710"/>
    </source>
</evidence>
<evidence type="ECO:0000256" key="8">
    <source>
        <dbReference type="PROSITE-ProRule" id="PRU10100"/>
    </source>
</evidence>
<dbReference type="CDD" id="cd08963">
    <property type="entry name" value="L-asparaginase_I"/>
    <property type="match status" value="1"/>
</dbReference>
<dbReference type="NCBIfam" id="TIGR00519">
    <property type="entry name" value="asnASE_I"/>
    <property type="match status" value="1"/>
</dbReference>
<dbReference type="Pfam" id="PF00710">
    <property type="entry name" value="Asparaginase"/>
    <property type="match status" value="1"/>
</dbReference>
<dbReference type="eggNOG" id="COG0252">
    <property type="taxonomic scope" value="Bacteria"/>
</dbReference>
<evidence type="ECO:0000256" key="4">
    <source>
        <dbReference type="ARBA" id="ARBA00049366"/>
    </source>
</evidence>
<evidence type="ECO:0000256" key="2">
    <source>
        <dbReference type="ARBA" id="ARBA00012920"/>
    </source>
</evidence>
<comment type="similarity">
    <text evidence="1">Belongs to the asparaginase 1 family.</text>
</comment>
<evidence type="ECO:0000313" key="14">
    <source>
        <dbReference type="Proteomes" id="UP000255101"/>
    </source>
</evidence>
<dbReference type="GO" id="GO:0004067">
    <property type="term" value="F:asparaginase activity"/>
    <property type="evidence" value="ECO:0007669"/>
    <property type="project" value="UniProtKB-UniRule"/>
</dbReference>
<evidence type="ECO:0000313" key="12">
    <source>
        <dbReference type="EMBL" id="SUB60400.1"/>
    </source>
</evidence>
<dbReference type="Proteomes" id="UP000255101">
    <property type="component" value="Unassembled WGS sequence"/>
</dbReference>
<dbReference type="PROSITE" id="PS00144">
    <property type="entry name" value="ASN_GLN_ASE_1"/>
    <property type="match status" value="1"/>
</dbReference>
<dbReference type="GO" id="GO:0006520">
    <property type="term" value="P:amino acid metabolic process"/>
    <property type="evidence" value="ECO:0007669"/>
    <property type="project" value="InterPro"/>
</dbReference>
<comment type="catalytic activity">
    <reaction evidence="4">
        <text>L-asparagine + H2O = L-aspartate + NH4(+)</text>
        <dbReference type="Rhea" id="RHEA:21016"/>
        <dbReference type="ChEBI" id="CHEBI:15377"/>
        <dbReference type="ChEBI" id="CHEBI:28938"/>
        <dbReference type="ChEBI" id="CHEBI:29991"/>
        <dbReference type="ChEBI" id="CHEBI:58048"/>
        <dbReference type="EC" id="3.5.1.1"/>
    </reaction>
</comment>
<dbReference type="InterPro" id="IPR006034">
    <property type="entry name" value="Asparaginase/glutaminase-like"/>
</dbReference>
<keyword evidence="3 12" id="KW-0378">Hydrolase</keyword>
<gene>
    <name evidence="12" type="primary">ansA</name>
    <name evidence="11" type="ORF">HMPREF3195_01432</name>
    <name evidence="12" type="ORF">NCTC11460_00304</name>
</gene>
<feature type="domain" description="Asparaginase/glutaminase C-terminal" evidence="10">
    <location>
        <begin position="203"/>
        <end position="320"/>
    </location>
</feature>
<dbReference type="InterPro" id="IPR027475">
    <property type="entry name" value="Asparaginase/glutaminase_AS2"/>
</dbReference>
<feature type="active site" evidence="7">
    <location>
        <position position="12"/>
    </location>
</feature>
<evidence type="ECO:0000313" key="11">
    <source>
        <dbReference type="EMBL" id="KXI11257.1"/>
    </source>
</evidence>
<dbReference type="PANTHER" id="PTHR11707">
    <property type="entry name" value="L-ASPARAGINASE"/>
    <property type="match status" value="1"/>
</dbReference>
<evidence type="ECO:0000256" key="1">
    <source>
        <dbReference type="ARBA" id="ARBA00010518"/>
    </source>
</evidence>
<feature type="active site" evidence="8">
    <location>
        <position position="85"/>
    </location>
</feature>
<dbReference type="InterPro" id="IPR020827">
    <property type="entry name" value="Asparaginase/glutaminase_AS1"/>
</dbReference>
<dbReference type="PIRSF" id="PIRSF001220">
    <property type="entry name" value="L-ASNase_gatD"/>
    <property type="match status" value="1"/>
</dbReference>
<dbReference type="PROSITE" id="PS51732">
    <property type="entry name" value="ASN_GLN_ASE_3"/>
    <property type="match status" value="1"/>
</dbReference>
<dbReference type="InterPro" id="IPR036152">
    <property type="entry name" value="Asp/glu_Ase-like_sf"/>
</dbReference>
<feature type="domain" description="L-asparaginase N-terminal" evidence="9">
    <location>
        <begin position="3"/>
        <end position="187"/>
    </location>
</feature>
<evidence type="ECO:0000256" key="5">
    <source>
        <dbReference type="PIRSR" id="PIRSR001220-1"/>
    </source>
</evidence>
<dbReference type="InterPro" id="IPR041725">
    <property type="entry name" value="L-asparaginase_I"/>
</dbReference>
<protein>
    <recommendedName>
        <fullName evidence="2">asparaginase</fullName>
        <ecNumber evidence="2">3.5.1.1</ecNumber>
    </recommendedName>
</protein>
<organism evidence="11 13">
    <name type="scientific">Peptostreptococcus anaerobius</name>
    <dbReference type="NCBI Taxonomy" id="1261"/>
    <lineage>
        <taxon>Bacteria</taxon>
        <taxon>Bacillati</taxon>
        <taxon>Bacillota</taxon>
        <taxon>Clostridia</taxon>
        <taxon>Peptostreptococcales</taxon>
        <taxon>Peptostreptococcaceae</taxon>
        <taxon>Peptostreptococcus</taxon>
    </lineage>
</organism>
<dbReference type="STRING" id="1261.HMPREF3195_01432"/>
<evidence type="ECO:0000256" key="7">
    <source>
        <dbReference type="PROSITE-ProRule" id="PRU10099"/>
    </source>
</evidence>
<accession>A0A135YPE3</accession>
<reference evidence="11 13" key="1">
    <citation type="submission" date="2016-02" db="EMBL/GenBank/DDBJ databases">
        <authorList>
            <person name="Wen L."/>
            <person name="He K."/>
            <person name="Yang H."/>
        </authorList>
    </citation>
    <scope>NUCLEOTIDE SEQUENCE [LARGE SCALE GENOMIC DNA]</scope>
    <source>
        <strain evidence="11 13">MJR8628A</strain>
    </source>
</reference>
<proteinExistence type="inferred from homology"/>
<evidence type="ECO:0000313" key="13">
    <source>
        <dbReference type="Proteomes" id="UP000070326"/>
    </source>
</evidence>
<dbReference type="PROSITE" id="PS00917">
    <property type="entry name" value="ASN_GLN_ASE_2"/>
    <property type="match status" value="1"/>
</dbReference>
<dbReference type="PIRSF" id="PIRSF500176">
    <property type="entry name" value="L_ASNase"/>
    <property type="match status" value="1"/>
</dbReference>
<feature type="binding site" evidence="6">
    <location>
        <begin position="85"/>
        <end position="86"/>
    </location>
    <ligand>
        <name>substrate</name>
    </ligand>
</feature>
<evidence type="ECO:0000256" key="3">
    <source>
        <dbReference type="ARBA" id="ARBA00022801"/>
    </source>
</evidence>
<dbReference type="EMBL" id="UGTB01000004">
    <property type="protein sequence ID" value="SUB60400.1"/>
    <property type="molecule type" value="Genomic_DNA"/>
</dbReference>
<dbReference type="InterPro" id="IPR027473">
    <property type="entry name" value="L-asparaginase_C"/>
</dbReference>
<evidence type="ECO:0000256" key="6">
    <source>
        <dbReference type="PIRSR" id="PIRSR001220-2"/>
    </source>
</evidence>
<dbReference type="FunFam" id="3.40.50.1170:FF:000001">
    <property type="entry name" value="L-asparaginase 2"/>
    <property type="match status" value="1"/>
</dbReference>
<dbReference type="PANTHER" id="PTHR11707:SF28">
    <property type="entry name" value="60 KDA LYSOPHOSPHOLIPASE"/>
    <property type="match status" value="1"/>
</dbReference>
<sequence>MKKILLIATGGTIASKPTKVGLVPSITSQEILEFVPSISDYCCVDAVQLMNIDSSNMSPEKWIMIANCVKENYDKYDGFVITHGTDTLAYSAAALSYLIQNSSKPVVMTGSQKSIYLQDTDARKNLKDSFIYACDDKACGVHIVFDSKVIVGTRARKTRTHSYNAFDSVDYPIVAVVFNDRVVYYIEESYEDEVVFYDRLNTNVNVVKLIPGMRPEIFEFIGSISDVLIIEGFGVGGLPSYDEERALLETVKKLESEGKIFVMSTSVPHEGSNIEVYQVGNEAKSNHNILETYNMTLESTVCKMMWITSQTSDIDEVERMYYSPIANDIVL</sequence>
<dbReference type="PATRIC" id="fig|1261.3.peg.166"/>
<dbReference type="Gene3D" id="3.40.50.1170">
    <property type="entry name" value="L-asparaginase, N-terminal domain"/>
    <property type="match status" value="1"/>
</dbReference>
<dbReference type="EC" id="3.5.1.1" evidence="2"/>
<dbReference type="Gene3D" id="3.40.50.40">
    <property type="match status" value="1"/>
</dbReference>
<name>A0A135YPE3_9FIRM</name>